<name>A0A833E8K3_9CREN</name>
<dbReference type="AlphaFoldDB" id="A0A833E8K3"/>
<dbReference type="EMBL" id="DQVR01000031">
    <property type="protein sequence ID" value="HIQ23667.1"/>
    <property type="molecule type" value="Genomic_DNA"/>
</dbReference>
<accession>A0A833E8K3</accession>
<dbReference type="Proteomes" id="UP000600071">
    <property type="component" value="Unassembled WGS sequence"/>
</dbReference>
<proteinExistence type="predicted"/>
<organism evidence="1 2">
    <name type="scientific">Pyrodictium delaneyi</name>
    <dbReference type="NCBI Taxonomy" id="1273541"/>
    <lineage>
        <taxon>Archaea</taxon>
        <taxon>Thermoproteota</taxon>
        <taxon>Thermoprotei</taxon>
        <taxon>Desulfurococcales</taxon>
        <taxon>Pyrodictiaceae</taxon>
        <taxon>Pyrodictium</taxon>
    </lineage>
</organism>
<reference evidence="1" key="1">
    <citation type="journal article" date="2020" name="ISME J.">
        <title>Gammaproteobacteria mediating utilization of methyl-, sulfur- and petroleum organic compounds in deep ocean hydrothermal plumes.</title>
        <authorList>
            <person name="Zhou Z."/>
            <person name="Liu Y."/>
            <person name="Pan J."/>
            <person name="Cron B.R."/>
            <person name="Toner B.M."/>
            <person name="Anantharaman K."/>
            <person name="Breier J.A."/>
            <person name="Dick G.J."/>
            <person name="Li M."/>
        </authorList>
    </citation>
    <scope>NUCLEOTIDE SEQUENCE</scope>
    <source>
        <strain evidence="1">SZUA-1523</strain>
    </source>
</reference>
<protein>
    <submittedName>
        <fullName evidence="1">Uncharacterized protein</fullName>
    </submittedName>
</protein>
<comment type="caution">
    <text evidence="1">The sequence shown here is derived from an EMBL/GenBank/DDBJ whole genome shotgun (WGS) entry which is preliminary data.</text>
</comment>
<evidence type="ECO:0000313" key="2">
    <source>
        <dbReference type="Proteomes" id="UP000600071"/>
    </source>
</evidence>
<sequence>MSQSGNVAERLRECMSYRVDGPYIVIVNNCKEQVKLRAIEVKYYVNVARSEVPTSDLEVQTVRKEITERMTVDKHVEPGSRLEVYFGPIENIDEVYAVIDYDDEQYRVRLEYVAEESAEVSR</sequence>
<gene>
    <name evidence="1" type="ORF">EYH50_01295</name>
</gene>
<evidence type="ECO:0000313" key="1">
    <source>
        <dbReference type="EMBL" id="HIQ23667.1"/>
    </source>
</evidence>